<dbReference type="GO" id="GO:0015629">
    <property type="term" value="C:actin cytoskeleton"/>
    <property type="evidence" value="ECO:0007669"/>
    <property type="project" value="InterPro"/>
</dbReference>
<dbReference type="SUPFAM" id="SSF55753">
    <property type="entry name" value="Actin depolymerizing proteins"/>
    <property type="match status" value="1"/>
</dbReference>
<dbReference type="SMART" id="SM00102">
    <property type="entry name" value="ADF"/>
    <property type="match status" value="1"/>
</dbReference>
<evidence type="ECO:0000256" key="2">
    <source>
        <dbReference type="ARBA" id="ARBA00006844"/>
    </source>
</evidence>
<dbReference type="PROSITE" id="PS51263">
    <property type="entry name" value="ADF_H"/>
    <property type="match status" value="1"/>
</dbReference>
<keyword evidence="4" id="KW-0009">Actin-binding</keyword>
<dbReference type="InterPro" id="IPR029006">
    <property type="entry name" value="ADF-H/Gelsolin-like_dom_sf"/>
</dbReference>
<keyword evidence="8" id="KW-1185">Reference proteome</keyword>
<dbReference type="InterPro" id="IPR002108">
    <property type="entry name" value="ADF-H"/>
</dbReference>
<organism evidence="7 8">
    <name type="scientific">Rhizopogon vesiculosus</name>
    <dbReference type="NCBI Taxonomy" id="180088"/>
    <lineage>
        <taxon>Eukaryota</taxon>
        <taxon>Fungi</taxon>
        <taxon>Dikarya</taxon>
        <taxon>Basidiomycota</taxon>
        <taxon>Agaricomycotina</taxon>
        <taxon>Agaricomycetes</taxon>
        <taxon>Agaricomycetidae</taxon>
        <taxon>Boletales</taxon>
        <taxon>Suillineae</taxon>
        <taxon>Rhizopogonaceae</taxon>
        <taxon>Rhizopogon</taxon>
    </lineage>
</organism>
<accession>A0A1J8R5K7</accession>
<evidence type="ECO:0000256" key="5">
    <source>
        <dbReference type="ARBA" id="ARBA00032427"/>
    </source>
</evidence>
<dbReference type="Pfam" id="PF00241">
    <property type="entry name" value="Cofilin_ADF"/>
    <property type="match status" value="1"/>
</dbReference>
<dbReference type="CDD" id="cd11286">
    <property type="entry name" value="ADF_cofilin_like"/>
    <property type="match status" value="1"/>
</dbReference>
<dbReference type="GO" id="GO:0016363">
    <property type="term" value="C:nuclear matrix"/>
    <property type="evidence" value="ECO:0007669"/>
    <property type="project" value="UniProtKB-SubCell"/>
</dbReference>
<dbReference type="AlphaFoldDB" id="A0A1J8R5K7"/>
<protein>
    <recommendedName>
        <fullName evidence="3">Cofilin</fullName>
    </recommendedName>
    <alternativeName>
        <fullName evidence="5">Actin-depolymerizing factor 1</fullName>
    </alternativeName>
</protein>
<evidence type="ECO:0000256" key="4">
    <source>
        <dbReference type="ARBA" id="ARBA00023203"/>
    </source>
</evidence>
<dbReference type="PRINTS" id="PR00006">
    <property type="entry name" value="COFILIN"/>
</dbReference>
<dbReference type="PANTHER" id="PTHR11913">
    <property type="entry name" value="COFILIN-RELATED"/>
    <property type="match status" value="1"/>
</dbReference>
<dbReference type="OrthoDB" id="10249245at2759"/>
<feature type="domain" description="ADF-H" evidence="6">
    <location>
        <begin position="3"/>
        <end position="134"/>
    </location>
</feature>
<dbReference type="GO" id="GO:0003779">
    <property type="term" value="F:actin binding"/>
    <property type="evidence" value="ECO:0007669"/>
    <property type="project" value="UniProtKB-KW"/>
</dbReference>
<name>A0A1J8R5K7_9AGAM</name>
<comment type="subcellular location">
    <subcellularLocation>
        <location evidence="1">Nucleus matrix</location>
    </subcellularLocation>
</comment>
<dbReference type="Proteomes" id="UP000183567">
    <property type="component" value="Unassembled WGS sequence"/>
</dbReference>
<evidence type="ECO:0000256" key="3">
    <source>
        <dbReference type="ARBA" id="ARBA00015630"/>
    </source>
</evidence>
<proteinExistence type="inferred from homology"/>
<comment type="caution">
    <text evidence="7">The sequence shown here is derived from an EMBL/GenBank/DDBJ whole genome shotgun (WGS) entry which is preliminary data.</text>
</comment>
<dbReference type="GO" id="GO:0030042">
    <property type="term" value="P:actin filament depolymerization"/>
    <property type="evidence" value="ECO:0007669"/>
    <property type="project" value="InterPro"/>
</dbReference>
<reference evidence="7 8" key="1">
    <citation type="submission" date="2016-03" db="EMBL/GenBank/DDBJ databases">
        <title>Comparative genomics of the ectomycorrhizal sister species Rhizopogon vinicolor and Rhizopogon vesiculosus (Basidiomycota: Boletales) reveals a divergence of the mating type B locus.</title>
        <authorList>
            <person name="Mujic A.B."/>
            <person name="Kuo A."/>
            <person name="Tritt A."/>
            <person name="Lipzen A."/>
            <person name="Chen C."/>
            <person name="Johnson J."/>
            <person name="Sharma A."/>
            <person name="Barry K."/>
            <person name="Grigoriev I.V."/>
            <person name="Spatafora J.W."/>
        </authorList>
    </citation>
    <scope>NUCLEOTIDE SEQUENCE [LARGE SCALE GENOMIC DNA]</scope>
    <source>
        <strain evidence="7 8">AM-OR11-056</strain>
    </source>
</reference>
<dbReference type="EMBL" id="LVVM01002208">
    <property type="protein sequence ID" value="OJA17058.1"/>
    <property type="molecule type" value="Genomic_DNA"/>
</dbReference>
<comment type="similarity">
    <text evidence="2">Belongs to the actin-binding proteins ADF family.</text>
</comment>
<gene>
    <name evidence="7" type="primary">ADF</name>
    <name evidence="7" type="ORF">AZE42_08076</name>
</gene>
<sequence>MSSGVVPAPECRDAFAELKMSKTLKYITFKINDKKTEIIVDKTSSDPDYETFLKDLPPDACKWAVYDFEFTHEGSPRNKLCFYSWSPDTAPIRAKMVHAASKDALRKTLDGIGADIQGTDSVEVSFDVVLEKVKRFK</sequence>
<evidence type="ECO:0000313" key="7">
    <source>
        <dbReference type="EMBL" id="OJA17058.1"/>
    </source>
</evidence>
<dbReference type="InterPro" id="IPR017904">
    <property type="entry name" value="ADF/Cofilin"/>
</dbReference>
<evidence type="ECO:0000256" key="1">
    <source>
        <dbReference type="ARBA" id="ARBA00004109"/>
    </source>
</evidence>
<dbReference type="Gene3D" id="3.40.20.10">
    <property type="entry name" value="Severin"/>
    <property type="match status" value="1"/>
</dbReference>
<evidence type="ECO:0000259" key="6">
    <source>
        <dbReference type="PROSITE" id="PS51263"/>
    </source>
</evidence>
<evidence type="ECO:0000313" key="8">
    <source>
        <dbReference type="Proteomes" id="UP000183567"/>
    </source>
</evidence>
<dbReference type="STRING" id="180088.A0A1J8R5K7"/>